<protein>
    <submittedName>
        <fullName evidence="9">Uncharacterized protein</fullName>
    </submittedName>
</protein>
<feature type="transmembrane region" description="Helical" evidence="8">
    <location>
        <begin position="181"/>
        <end position="200"/>
    </location>
</feature>
<evidence type="ECO:0000313" key="10">
    <source>
        <dbReference type="Proteomes" id="UP000176480"/>
    </source>
</evidence>
<evidence type="ECO:0000256" key="3">
    <source>
        <dbReference type="ARBA" id="ARBA00022676"/>
    </source>
</evidence>
<keyword evidence="3" id="KW-0328">Glycosyltransferase</keyword>
<dbReference type="STRING" id="1802067.A2966_00850"/>
<feature type="transmembrane region" description="Helical" evidence="8">
    <location>
        <begin position="207"/>
        <end position="229"/>
    </location>
</feature>
<evidence type="ECO:0000256" key="6">
    <source>
        <dbReference type="ARBA" id="ARBA00022989"/>
    </source>
</evidence>
<evidence type="ECO:0000256" key="8">
    <source>
        <dbReference type="SAM" id="Phobius"/>
    </source>
</evidence>
<comment type="subcellular location">
    <subcellularLocation>
        <location evidence="1">Cell membrane</location>
        <topology evidence="1">Multi-pass membrane protein</topology>
    </subcellularLocation>
</comment>
<organism evidence="9 10">
    <name type="scientific">Candidatus Roizmanbacteria bacterium RIFCSPLOWO2_01_FULL_41_22</name>
    <dbReference type="NCBI Taxonomy" id="1802067"/>
    <lineage>
        <taxon>Bacteria</taxon>
        <taxon>Candidatus Roizmaniibacteriota</taxon>
    </lineage>
</organism>
<evidence type="ECO:0000256" key="1">
    <source>
        <dbReference type="ARBA" id="ARBA00004651"/>
    </source>
</evidence>
<evidence type="ECO:0000313" key="9">
    <source>
        <dbReference type="EMBL" id="OGK51912.1"/>
    </source>
</evidence>
<dbReference type="PANTHER" id="PTHR33908">
    <property type="entry name" value="MANNOSYLTRANSFERASE YKCB-RELATED"/>
    <property type="match status" value="1"/>
</dbReference>
<feature type="transmembrane region" description="Helical" evidence="8">
    <location>
        <begin position="148"/>
        <end position="169"/>
    </location>
</feature>
<gene>
    <name evidence="9" type="ORF">A2966_00850</name>
</gene>
<name>A0A1F7J8I0_9BACT</name>
<evidence type="ECO:0000256" key="5">
    <source>
        <dbReference type="ARBA" id="ARBA00022692"/>
    </source>
</evidence>
<dbReference type="PANTHER" id="PTHR33908:SF11">
    <property type="entry name" value="MEMBRANE PROTEIN"/>
    <property type="match status" value="1"/>
</dbReference>
<dbReference type="AlphaFoldDB" id="A0A1F7J8I0"/>
<feature type="transmembrane region" description="Helical" evidence="8">
    <location>
        <begin position="272"/>
        <end position="293"/>
    </location>
</feature>
<evidence type="ECO:0000256" key="2">
    <source>
        <dbReference type="ARBA" id="ARBA00022475"/>
    </source>
</evidence>
<feature type="transmembrane region" description="Helical" evidence="8">
    <location>
        <begin position="241"/>
        <end position="260"/>
    </location>
</feature>
<dbReference type="InterPro" id="IPR050297">
    <property type="entry name" value="LipidA_mod_glycosyltrf_83"/>
</dbReference>
<evidence type="ECO:0000256" key="4">
    <source>
        <dbReference type="ARBA" id="ARBA00022679"/>
    </source>
</evidence>
<keyword evidence="6 8" id="KW-1133">Transmembrane helix</keyword>
<dbReference type="GO" id="GO:0016763">
    <property type="term" value="F:pentosyltransferase activity"/>
    <property type="evidence" value="ECO:0007669"/>
    <property type="project" value="TreeGrafter"/>
</dbReference>
<keyword evidence="5 8" id="KW-0812">Transmembrane</keyword>
<feature type="transmembrane region" description="Helical" evidence="8">
    <location>
        <begin position="48"/>
        <end position="77"/>
    </location>
</feature>
<dbReference type="GO" id="GO:0005886">
    <property type="term" value="C:plasma membrane"/>
    <property type="evidence" value="ECO:0007669"/>
    <property type="project" value="UniProtKB-SubCell"/>
</dbReference>
<feature type="transmembrane region" description="Helical" evidence="8">
    <location>
        <begin position="120"/>
        <end position="136"/>
    </location>
</feature>
<accession>A0A1F7J8I0</accession>
<keyword evidence="2" id="KW-1003">Cell membrane</keyword>
<sequence length="439" mass="51929">MLTFLFTKTPLLFFVQSFWRDEAFSFLLAKQSLIDILFLTAKDFNPPLYYLILHLWLNLFGSSEITLRTLSLIFFTLTIYKAYDMLTDVLHLSPKKTILYLFLFLSNPVLLYYAFEVRMYAMMGFLAVFSFQALLAQKHKTYILVTTLALYTHYFMLFVLAVQIIWSLMFNKKPSHQKHTWRMFIYPLAFFLPWLIFFLSQKVFTNAFWITKPNLIDFLYLPAVLYTGYEKEYMRAFGGIFGYRGVISVLAVLLLALIGSGARRINRDNRRLFWLLLLWAFLSPILVFIISFVSQSYYLPRYLLFSTVGFIFLLVYLLESLPRKVKSFFILFLLVITLSYQLINLNSKKKFDFSTMSKDLKMILKPQDRVYVTDERDFQVAQYYLGEDRVFIYGKSYENLPAYIGKVLIDKDDIRNQLPLAPIKAAVIVHNRGYYFQMQ</sequence>
<dbReference type="GO" id="GO:0009103">
    <property type="term" value="P:lipopolysaccharide biosynthetic process"/>
    <property type="evidence" value="ECO:0007669"/>
    <property type="project" value="UniProtKB-ARBA"/>
</dbReference>
<feature type="transmembrane region" description="Helical" evidence="8">
    <location>
        <begin position="325"/>
        <end position="343"/>
    </location>
</feature>
<keyword evidence="7 8" id="KW-0472">Membrane</keyword>
<evidence type="ECO:0000256" key="7">
    <source>
        <dbReference type="ARBA" id="ARBA00023136"/>
    </source>
</evidence>
<proteinExistence type="predicted"/>
<dbReference type="Proteomes" id="UP000176480">
    <property type="component" value="Unassembled WGS sequence"/>
</dbReference>
<dbReference type="EMBL" id="MGAR01000018">
    <property type="protein sequence ID" value="OGK51912.1"/>
    <property type="molecule type" value="Genomic_DNA"/>
</dbReference>
<feature type="transmembrane region" description="Helical" evidence="8">
    <location>
        <begin position="98"/>
        <end position="114"/>
    </location>
</feature>
<comment type="caution">
    <text evidence="9">The sequence shown here is derived from an EMBL/GenBank/DDBJ whole genome shotgun (WGS) entry which is preliminary data.</text>
</comment>
<keyword evidence="4" id="KW-0808">Transferase</keyword>
<reference evidence="9 10" key="1">
    <citation type="journal article" date="2016" name="Nat. Commun.">
        <title>Thousands of microbial genomes shed light on interconnected biogeochemical processes in an aquifer system.</title>
        <authorList>
            <person name="Anantharaman K."/>
            <person name="Brown C.T."/>
            <person name="Hug L.A."/>
            <person name="Sharon I."/>
            <person name="Castelle C.J."/>
            <person name="Probst A.J."/>
            <person name="Thomas B.C."/>
            <person name="Singh A."/>
            <person name="Wilkins M.J."/>
            <person name="Karaoz U."/>
            <person name="Brodie E.L."/>
            <person name="Williams K.H."/>
            <person name="Hubbard S.S."/>
            <person name="Banfield J.F."/>
        </authorList>
    </citation>
    <scope>NUCLEOTIDE SEQUENCE [LARGE SCALE GENOMIC DNA]</scope>
</reference>
<feature type="transmembrane region" description="Helical" evidence="8">
    <location>
        <begin position="299"/>
        <end position="318"/>
    </location>
</feature>